<evidence type="ECO:0000256" key="2">
    <source>
        <dbReference type="ARBA" id="ARBA00022705"/>
    </source>
</evidence>
<dbReference type="InterPro" id="IPR005259">
    <property type="entry name" value="PriA"/>
</dbReference>
<feature type="binding site" evidence="8">
    <location>
        <position position="386"/>
    </location>
    <ligand>
        <name>Zn(2+)</name>
        <dbReference type="ChEBI" id="CHEBI:29105"/>
        <label>2</label>
    </ligand>
</feature>
<organism evidence="9 10">
    <name type="scientific">Corynebacterium camporealensis</name>
    <dbReference type="NCBI Taxonomy" id="161896"/>
    <lineage>
        <taxon>Bacteria</taxon>
        <taxon>Bacillati</taxon>
        <taxon>Actinomycetota</taxon>
        <taxon>Actinomycetes</taxon>
        <taxon>Mycobacteriales</taxon>
        <taxon>Corynebacteriaceae</taxon>
        <taxon>Corynebacterium</taxon>
    </lineage>
</organism>
<dbReference type="PATRIC" id="fig|161896.4.peg.1249"/>
<dbReference type="InterPro" id="IPR027417">
    <property type="entry name" value="P-loop_NTPase"/>
</dbReference>
<comment type="subunit">
    <text evidence="8">Component of the replication restart primosome.</text>
</comment>
<dbReference type="Proteomes" id="UP000033566">
    <property type="component" value="Chromosome"/>
</dbReference>
<sequence length="642" mass="69042">MAETAQPGVRVRIRFSGRLVDAIVLERAADAEFSGKLRYIERVISPFQVYPERLAAVIESLAQRYGGVRSDIIRSAIPPRHAKAEEADFDTPWEELGNSEEPDLSAWSAYEHGESFVDTIIGGDIARAAWQIAPGDDWAGALAALGGKIAREGCGVIMVVPDQRDVDVLEAAFRKVVGAKQVVVLNNSQGPQARYRRYLAALEGQARIVIGTRSAAFAPVQNLQLAVIYNDGDDNLVDNLKPYVHAREVLTTRVAQESASLIIAGHSRTAETQLLVESGWVHDLLPTEGALKNRRPTITPIGTYGFNISRETQGGTTSLSGPAFQAVKRALDEELPVLVQMPRKGYAPILACGKCRSPARCRHCNGPIGLPAVGDSSSGEAAIPTCRWCGRVDSRFRCTQCGSPRLRAITLGSEKTAEELGRVFPRTRVIVSGGNKVLDSIPDAPAVVIATPGAEPLIDGGGHYGAALLLETGALLNRQDLRANEDTLAKWAQAATMVIPAAKGGEVVVAAEEQLPLMSYFQQWDMVGAAAAELAARREVRFPPAVHMAAIDGADAALDSFLELVELPEHVDILGPVDLPNNVNLPGEYDTDRFGPPQRVLVRIPLGPRAELGSALRAANAVRSARKDELPLRIQVDPIRIG</sequence>
<evidence type="ECO:0000256" key="8">
    <source>
        <dbReference type="HAMAP-Rule" id="MF_00983"/>
    </source>
</evidence>
<dbReference type="GO" id="GO:0016787">
    <property type="term" value="F:hydrolase activity"/>
    <property type="evidence" value="ECO:0007669"/>
    <property type="project" value="UniProtKB-KW"/>
</dbReference>
<feature type="binding site" evidence="8">
    <location>
        <position position="398"/>
    </location>
    <ligand>
        <name>Zn(2+)</name>
        <dbReference type="ChEBI" id="CHEBI:29105"/>
        <label>1</label>
    </ligand>
</feature>
<evidence type="ECO:0000313" key="9">
    <source>
        <dbReference type="EMBL" id="AKE39236.1"/>
    </source>
</evidence>
<dbReference type="PANTHER" id="PTHR30580">
    <property type="entry name" value="PRIMOSOMAL PROTEIN N"/>
    <property type="match status" value="1"/>
</dbReference>
<dbReference type="GO" id="GO:0005524">
    <property type="term" value="F:ATP binding"/>
    <property type="evidence" value="ECO:0007669"/>
    <property type="project" value="UniProtKB-UniRule"/>
</dbReference>
<dbReference type="GO" id="GO:0006270">
    <property type="term" value="P:DNA replication initiation"/>
    <property type="evidence" value="ECO:0007669"/>
    <property type="project" value="TreeGrafter"/>
</dbReference>
<keyword evidence="9" id="KW-0378">Hydrolase</keyword>
<protein>
    <recommendedName>
        <fullName evidence="8">Probable replication restart protein PriA</fullName>
    </recommendedName>
    <alternativeName>
        <fullName evidence="8">Putative ATP-dependent DNA helicase PriA</fullName>
    </alternativeName>
</protein>
<evidence type="ECO:0000256" key="7">
    <source>
        <dbReference type="ARBA" id="ARBA00023125"/>
    </source>
</evidence>
<dbReference type="GO" id="GO:0003677">
    <property type="term" value="F:DNA binding"/>
    <property type="evidence" value="ECO:0007669"/>
    <property type="project" value="UniProtKB-UniRule"/>
</dbReference>
<keyword evidence="1 8" id="KW-0639">Primosome</keyword>
<comment type="cofactor">
    <cofactor evidence="8">
        <name>Zn(2+)</name>
        <dbReference type="ChEBI" id="CHEBI:29105"/>
    </cofactor>
    <text evidence="8">Binds 2 zinc ions per subunit.</text>
</comment>
<dbReference type="GO" id="GO:0006302">
    <property type="term" value="P:double-strand break repair"/>
    <property type="evidence" value="ECO:0007669"/>
    <property type="project" value="InterPro"/>
</dbReference>
<dbReference type="GO" id="GO:0043138">
    <property type="term" value="F:3'-5' DNA helicase activity"/>
    <property type="evidence" value="ECO:0007669"/>
    <property type="project" value="TreeGrafter"/>
</dbReference>
<keyword evidence="5 8" id="KW-0862">Zinc</keyword>
<feature type="binding site" evidence="8">
    <location>
        <position position="352"/>
    </location>
    <ligand>
        <name>Zn(2+)</name>
        <dbReference type="ChEBI" id="CHEBI:29105"/>
        <label>1</label>
    </ligand>
</feature>
<dbReference type="InterPro" id="IPR042115">
    <property type="entry name" value="PriA_3primeBD_sf"/>
</dbReference>
<feature type="binding site" evidence="8">
    <location>
        <position position="355"/>
    </location>
    <ligand>
        <name>Zn(2+)</name>
        <dbReference type="ChEBI" id="CHEBI:29105"/>
        <label>1</label>
    </ligand>
</feature>
<dbReference type="STRING" id="161896.UL81_06365"/>
<keyword evidence="6 8" id="KW-0067">ATP-binding</keyword>
<keyword evidence="3 8" id="KW-0479">Metal-binding</keyword>
<keyword evidence="2 8" id="KW-0235">DNA replication</keyword>
<comment type="function">
    <text evidence="8">Initiates the restart of stalled replication forks, which reloads the replicative helicase on sites other than the origin of replication. Recognizes and binds to abandoned replication forks and remodels them to uncover a helicase loading site. Promotes assembly of the primosome at these replication forks.</text>
</comment>
<dbReference type="PANTHER" id="PTHR30580:SF0">
    <property type="entry name" value="PRIMOSOMAL PROTEIN N"/>
    <property type="match status" value="1"/>
</dbReference>
<comment type="caution">
    <text evidence="8">As this protein does not have any detectable helicase domains, it probably does not have helicase activity.</text>
</comment>
<feature type="binding site" evidence="8">
    <location>
        <position position="389"/>
    </location>
    <ligand>
        <name>Zn(2+)</name>
        <dbReference type="ChEBI" id="CHEBI:29105"/>
        <label>2</label>
    </ligand>
</feature>
<evidence type="ECO:0000256" key="1">
    <source>
        <dbReference type="ARBA" id="ARBA00022515"/>
    </source>
</evidence>
<dbReference type="Pfam" id="PF17764">
    <property type="entry name" value="PriA_3primeBD"/>
    <property type="match status" value="1"/>
</dbReference>
<evidence type="ECO:0000313" key="10">
    <source>
        <dbReference type="Proteomes" id="UP000033566"/>
    </source>
</evidence>
<keyword evidence="7 8" id="KW-0238">DNA-binding</keyword>
<dbReference type="Gene3D" id="3.40.50.300">
    <property type="entry name" value="P-loop containing nucleotide triphosphate hydrolases"/>
    <property type="match status" value="1"/>
</dbReference>
<comment type="similarity">
    <text evidence="8">Belongs to the helicase family. PriA subfamily.</text>
</comment>
<feature type="binding site" evidence="8">
    <location>
        <position position="361"/>
    </location>
    <ligand>
        <name>Zn(2+)</name>
        <dbReference type="ChEBI" id="CHEBI:29105"/>
        <label>2</label>
    </ligand>
</feature>
<evidence type="ECO:0000256" key="3">
    <source>
        <dbReference type="ARBA" id="ARBA00022723"/>
    </source>
</evidence>
<keyword evidence="10" id="KW-1185">Reference proteome</keyword>
<accession>A0A0F6TBJ6</accession>
<dbReference type="GO" id="GO:0006269">
    <property type="term" value="P:DNA replication, synthesis of primer"/>
    <property type="evidence" value="ECO:0007669"/>
    <property type="project" value="UniProtKB-KW"/>
</dbReference>
<keyword evidence="9" id="KW-0347">Helicase</keyword>
<feature type="binding site" evidence="8">
    <location>
        <position position="401"/>
    </location>
    <ligand>
        <name>Zn(2+)</name>
        <dbReference type="ChEBI" id="CHEBI:29105"/>
        <label>1</label>
    </ligand>
</feature>
<name>A0A0F6TBJ6_9CORY</name>
<keyword evidence="4 8" id="KW-0547">Nucleotide-binding</keyword>
<dbReference type="GO" id="GO:1990077">
    <property type="term" value="C:primosome complex"/>
    <property type="evidence" value="ECO:0007669"/>
    <property type="project" value="UniProtKB-UniRule"/>
</dbReference>
<dbReference type="AlphaFoldDB" id="A0A0F6TBJ6"/>
<reference evidence="9 10" key="1">
    <citation type="journal article" date="2015" name="Genome Announc.">
        <title>Complete Genome Sequence of Corynebacterium camporealensis DSM 44610, Isolated from the Milk of a Manchega Sheep with Subclinical Mastitis.</title>
        <authorList>
            <person name="Ruckert C."/>
            <person name="Albersmeier A."/>
            <person name="Winkler A."/>
            <person name="Tauch A."/>
        </authorList>
    </citation>
    <scope>NUCLEOTIDE SEQUENCE [LARGE SCALE GENOMIC DNA]</scope>
    <source>
        <strain evidence="9 10">DSM 44610</strain>
    </source>
</reference>
<dbReference type="Gene3D" id="3.40.1440.60">
    <property type="entry name" value="PriA, 3(prime) DNA-binding domain"/>
    <property type="match status" value="1"/>
</dbReference>
<gene>
    <name evidence="8 9" type="primary">priA</name>
    <name evidence="9" type="ORF">UL81_06365</name>
</gene>
<dbReference type="GO" id="GO:0008270">
    <property type="term" value="F:zinc ion binding"/>
    <property type="evidence" value="ECO:0007669"/>
    <property type="project" value="UniProtKB-UniRule"/>
</dbReference>
<feature type="binding site" evidence="8">
    <location>
        <position position="364"/>
    </location>
    <ligand>
        <name>Zn(2+)</name>
        <dbReference type="ChEBI" id="CHEBI:29105"/>
        <label>2</label>
    </ligand>
</feature>
<evidence type="ECO:0000256" key="6">
    <source>
        <dbReference type="ARBA" id="ARBA00022840"/>
    </source>
</evidence>
<dbReference type="GO" id="GO:0006310">
    <property type="term" value="P:DNA recombination"/>
    <property type="evidence" value="ECO:0007669"/>
    <property type="project" value="InterPro"/>
</dbReference>
<proteinExistence type="inferred from homology"/>
<dbReference type="EMBL" id="CP011311">
    <property type="protein sequence ID" value="AKE39236.1"/>
    <property type="molecule type" value="Genomic_DNA"/>
</dbReference>
<dbReference type="InterPro" id="IPR041222">
    <property type="entry name" value="PriA_3primeBD"/>
</dbReference>
<evidence type="ECO:0000256" key="4">
    <source>
        <dbReference type="ARBA" id="ARBA00022741"/>
    </source>
</evidence>
<dbReference type="NCBIfam" id="NF011455">
    <property type="entry name" value="PRK14873.1-5"/>
    <property type="match status" value="1"/>
</dbReference>
<dbReference type="HOGENOM" id="CLU_015485_1_0_11"/>
<dbReference type="HAMAP" id="MF_00983">
    <property type="entry name" value="PriA"/>
    <property type="match status" value="1"/>
</dbReference>
<dbReference type="KEGG" id="ccj:UL81_06365"/>
<evidence type="ECO:0000256" key="5">
    <source>
        <dbReference type="ARBA" id="ARBA00022833"/>
    </source>
</evidence>